<evidence type="ECO:0000256" key="1">
    <source>
        <dbReference type="SAM" id="SignalP"/>
    </source>
</evidence>
<accession>D5EKK6</accession>
<feature type="chain" id="PRO_5003070751" description="ThuA-like domain-containing protein" evidence="1">
    <location>
        <begin position="20"/>
        <end position="319"/>
    </location>
</feature>
<dbReference type="EMBL" id="CP001998">
    <property type="protein sequence ID" value="ADE54913.1"/>
    <property type="molecule type" value="Genomic_DNA"/>
</dbReference>
<dbReference type="RefSeq" id="WP_013043635.1">
    <property type="nucleotide sequence ID" value="NC_014008.1"/>
</dbReference>
<evidence type="ECO:0000313" key="4">
    <source>
        <dbReference type="Proteomes" id="UP000000925"/>
    </source>
</evidence>
<dbReference type="InterPro" id="IPR029062">
    <property type="entry name" value="Class_I_gatase-like"/>
</dbReference>
<dbReference type="HOGENOM" id="CLU_079585_0_0_0"/>
<dbReference type="eggNOG" id="COG3828">
    <property type="taxonomic scope" value="Bacteria"/>
</dbReference>
<dbReference type="OrthoDB" id="186156at2"/>
<reference evidence="3 4" key="1">
    <citation type="journal article" date="2010" name="Stand. Genomic Sci.">
        <title>Complete genome sequence of Coraliomargarita akajimensis type strain (04OKA010-24).</title>
        <authorList>
            <person name="Mavromatis K."/>
            <person name="Abt B."/>
            <person name="Brambilla E."/>
            <person name="Lapidus A."/>
            <person name="Copeland A."/>
            <person name="Deshpande S."/>
            <person name="Nolan M."/>
            <person name="Lucas S."/>
            <person name="Tice H."/>
            <person name="Cheng J.F."/>
            <person name="Han C."/>
            <person name="Detter J.C."/>
            <person name="Woyke T."/>
            <person name="Goodwin L."/>
            <person name="Pitluck S."/>
            <person name="Held B."/>
            <person name="Brettin T."/>
            <person name="Tapia R."/>
            <person name="Ivanova N."/>
            <person name="Mikhailova N."/>
            <person name="Pati A."/>
            <person name="Liolios K."/>
            <person name="Chen A."/>
            <person name="Palaniappan K."/>
            <person name="Land M."/>
            <person name="Hauser L."/>
            <person name="Chang Y.J."/>
            <person name="Jeffries C.D."/>
            <person name="Rohde M."/>
            <person name="Goker M."/>
            <person name="Bristow J."/>
            <person name="Eisen J.A."/>
            <person name="Markowitz V."/>
            <person name="Hugenholtz P."/>
            <person name="Klenk H.P."/>
            <person name="Kyrpides N.C."/>
        </authorList>
    </citation>
    <scope>NUCLEOTIDE SEQUENCE [LARGE SCALE GENOMIC DNA]</scope>
    <source>
        <strain evidence="4">DSM 45221 / IAM 15411 / JCM 23193 / KCTC 12865</strain>
    </source>
</reference>
<sequence length="319" mass="35680">MRHLLIPLLITLTFLAACARAPQELTKIVMISGAPSHASGEHEFRAGVELLAKALKYQSQLPVDIVISHHGWPEDESIFNDAKAIIIYSDGNNSHPTKGHEAKVDAMIDRGVGLMCMHYAVEVPAGERGDYFKKWLGGHYEEGYSANPHWTANCELNAAHPISRGIPGFSANDEWYYNIRFASPNTSDSILTATPTRENINRYVHWNPHAEQQLGQKQVMMWAVERPDGGRGLGFTGGHWHRNWSIDDYRKLVLNAIIWTAGLEVPENGVHSTAVSEAQLNENLDEKSSMVHVQCACEADLTQPAAKPVRYRWPNMPRK</sequence>
<dbReference type="PROSITE" id="PS51257">
    <property type="entry name" value="PROKAR_LIPOPROTEIN"/>
    <property type="match status" value="1"/>
</dbReference>
<name>D5EKK6_CORAD</name>
<dbReference type="SUPFAM" id="SSF52317">
    <property type="entry name" value="Class I glutamine amidotransferase-like"/>
    <property type="match status" value="1"/>
</dbReference>
<evidence type="ECO:0000313" key="3">
    <source>
        <dbReference type="EMBL" id="ADE54913.1"/>
    </source>
</evidence>
<dbReference type="STRING" id="583355.Caka_1895"/>
<gene>
    <name evidence="3" type="ordered locus">Caka_1895</name>
</gene>
<protein>
    <recommendedName>
        <fullName evidence="2">ThuA-like domain-containing protein</fullName>
    </recommendedName>
</protein>
<dbReference type="Gene3D" id="3.40.50.880">
    <property type="match status" value="1"/>
</dbReference>
<feature type="domain" description="ThuA-like" evidence="2">
    <location>
        <begin position="45"/>
        <end position="260"/>
    </location>
</feature>
<proteinExistence type="predicted"/>
<dbReference type="InterPro" id="IPR029010">
    <property type="entry name" value="ThuA-like"/>
</dbReference>
<organism evidence="3 4">
    <name type="scientific">Coraliomargarita akajimensis (strain DSM 45221 / IAM 15411 / JCM 23193 / KCTC 12865 / 04OKA010-24)</name>
    <dbReference type="NCBI Taxonomy" id="583355"/>
    <lineage>
        <taxon>Bacteria</taxon>
        <taxon>Pseudomonadati</taxon>
        <taxon>Verrucomicrobiota</taxon>
        <taxon>Opitutia</taxon>
        <taxon>Puniceicoccales</taxon>
        <taxon>Coraliomargaritaceae</taxon>
        <taxon>Coraliomargarita</taxon>
    </lineage>
</organism>
<dbReference type="KEGG" id="caa:Caka_1895"/>
<feature type="signal peptide" evidence="1">
    <location>
        <begin position="1"/>
        <end position="19"/>
    </location>
</feature>
<keyword evidence="1" id="KW-0732">Signal</keyword>
<dbReference type="Proteomes" id="UP000000925">
    <property type="component" value="Chromosome"/>
</dbReference>
<evidence type="ECO:0000259" key="2">
    <source>
        <dbReference type="Pfam" id="PF06283"/>
    </source>
</evidence>
<dbReference type="Pfam" id="PF06283">
    <property type="entry name" value="ThuA"/>
    <property type="match status" value="1"/>
</dbReference>
<dbReference type="AlphaFoldDB" id="D5EKK6"/>
<keyword evidence="4" id="KW-1185">Reference proteome</keyword>